<dbReference type="Proteomes" id="UP000694888">
    <property type="component" value="Unplaced"/>
</dbReference>
<keyword evidence="3" id="KW-1185">Reference proteome</keyword>
<dbReference type="InterPro" id="IPR000608">
    <property type="entry name" value="UBC"/>
</dbReference>
<reference evidence="4" key="1">
    <citation type="submission" date="2025-08" db="UniProtKB">
        <authorList>
            <consortium name="RefSeq"/>
        </authorList>
    </citation>
    <scope>IDENTIFICATION</scope>
</reference>
<evidence type="ECO:0000313" key="4">
    <source>
        <dbReference type="RefSeq" id="XP_005105367.1"/>
    </source>
</evidence>
<evidence type="ECO:0000256" key="1">
    <source>
        <dbReference type="SAM" id="MobiDB-lite"/>
    </source>
</evidence>
<dbReference type="GeneID" id="101845416"/>
<accession>A0ABM0JZR5</accession>
<evidence type="ECO:0000259" key="2">
    <source>
        <dbReference type="PROSITE" id="PS50127"/>
    </source>
</evidence>
<feature type="domain" description="UBC core" evidence="2">
    <location>
        <begin position="70"/>
        <end position="218"/>
    </location>
</feature>
<organism evidence="3 4">
    <name type="scientific">Aplysia californica</name>
    <name type="common">California sea hare</name>
    <dbReference type="NCBI Taxonomy" id="6500"/>
    <lineage>
        <taxon>Eukaryota</taxon>
        <taxon>Metazoa</taxon>
        <taxon>Spiralia</taxon>
        <taxon>Lophotrochozoa</taxon>
        <taxon>Mollusca</taxon>
        <taxon>Gastropoda</taxon>
        <taxon>Heterobranchia</taxon>
        <taxon>Euthyneura</taxon>
        <taxon>Tectipleura</taxon>
        <taxon>Aplysiida</taxon>
        <taxon>Aplysioidea</taxon>
        <taxon>Aplysiidae</taxon>
        <taxon>Aplysia</taxon>
    </lineage>
</organism>
<dbReference type="SUPFAM" id="SSF54495">
    <property type="entry name" value="UBC-like"/>
    <property type="match status" value="1"/>
</dbReference>
<dbReference type="Pfam" id="PF00179">
    <property type="entry name" value="UQ_con"/>
    <property type="match status" value="1"/>
</dbReference>
<dbReference type="InterPro" id="IPR050113">
    <property type="entry name" value="Ub_conjugating_enzyme"/>
</dbReference>
<protein>
    <submittedName>
        <fullName evidence="4">AKT-interacting protein isoform X1</fullName>
    </submittedName>
</protein>
<feature type="region of interest" description="Disordered" evidence="1">
    <location>
        <begin position="250"/>
        <end position="277"/>
    </location>
</feature>
<dbReference type="RefSeq" id="XP_005105367.1">
    <property type="nucleotide sequence ID" value="XM_005105310.3"/>
</dbReference>
<feature type="region of interest" description="Disordered" evidence="1">
    <location>
        <begin position="1"/>
        <end position="60"/>
    </location>
</feature>
<dbReference type="PANTHER" id="PTHR24067">
    <property type="entry name" value="UBIQUITIN-CONJUGATING ENZYME E2"/>
    <property type="match status" value="1"/>
</dbReference>
<proteinExistence type="predicted"/>
<feature type="compositionally biased region" description="Low complexity" evidence="1">
    <location>
        <begin position="9"/>
        <end position="19"/>
    </location>
</feature>
<dbReference type="PROSITE" id="PS50127">
    <property type="entry name" value="UBC_2"/>
    <property type="match status" value="1"/>
</dbReference>
<sequence length="296" mass="33216">MSTSSEQMSVSPDAMSASPSPSPPPRPSTDGRQLPSIPSSVPYNAGPPSAAKGNSLSNNNRGSNGYGPFFQEYSLLAEYNQLHQQKIPGLYVMPCAKTPLVWSGLLFIRQGLYQGGAFRFTLTIPDNYPDGDCPKFVFEYPVFHPLIHPETGEVDIKRAFPRWRKNVNHLWQVFLYVKKIFYKLEVKSPSNPEAATLYDQEMEMFKNRVSDSLKEAKDRLLQPPNLEDPFALRFSPWNEAVHPDTRRQMINSSQKRGQGHWRQSSDAGSANPSDLGLSWMEAGQTKIFSRDDASSA</sequence>
<dbReference type="Gene3D" id="3.10.110.10">
    <property type="entry name" value="Ubiquitin Conjugating Enzyme"/>
    <property type="match status" value="1"/>
</dbReference>
<dbReference type="InterPro" id="IPR016135">
    <property type="entry name" value="UBQ-conjugating_enzyme/RWD"/>
</dbReference>
<name>A0ABM0JZR5_APLCA</name>
<evidence type="ECO:0000313" key="3">
    <source>
        <dbReference type="Proteomes" id="UP000694888"/>
    </source>
</evidence>
<feature type="compositionally biased region" description="Polar residues" evidence="1">
    <location>
        <begin position="250"/>
        <end position="272"/>
    </location>
</feature>
<dbReference type="SMART" id="SM00212">
    <property type="entry name" value="UBCc"/>
    <property type="match status" value="1"/>
</dbReference>
<dbReference type="CDD" id="cd23814">
    <property type="entry name" value="UEV_AKTIP"/>
    <property type="match status" value="1"/>
</dbReference>
<gene>
    <name evidence="4" type="primary">LOC101845416</name>
</gene>